<keyword evidence="6" id="KW-0378">Hydrolase</keyword>
<proteinExistence type="inferred from homology"/>
<dbReference type="InterPro" id="IPR033379">
    <property type="entry name" value="Acid_Pase_AS"/>
</dbReference>
<feature type="disulfide bond" evidence="19">
    <location>
        <begin position="200"/>
        <end position="456"/>
    </location>
</feature>
<name>A0A6A6PXR6_9PEZI</name>
<dbReference type="GO" id="GO:0003993">
    <property type="term" value="F:acid phosphatase activity"/>
    <property type="evidence" value="ECO:0007669"/>
    <property type="project" value="TreeGrafter"/>
</dbReference>
<evidence type="ECO:0000256" key="20">
    <source>
        <dbReference type="SAM" id="SignalP"/>
    </source>
</evidence>
<keyword evidence="8" id="KW-0325">Glycoprotein</keyword>
<evidence type="ECO:0000256" key="6">
    <source>
        <dbReference type="ARBA" id="ARBA00022801"/>
    </source>
</evidence>
<dbReference type="GeneID" id="54471937"/>
<dbReference type="CDD" id="cd07061">
    <property type="entry name" value="HP_HAP_like"/>
    <property type="match status" value="1"/>
</dbReference>
<evidence type="ECO:0000256" key="5">
    <source>
        <dbReference type="ARBA" id="ARBA00022525"/>
    </source>
</evidence>
<dbReference type="PIRSF" id="PIRSF000894">
    <property type="entry name" value="Acid_phosphatase"/>
    <property type="match status" value="1"/>
</dbReference>
<dbReference type="RefSeq" id="XP_033591374.1">
    <property type="nucleotide sequence ID" value="XM_033730935.1"/>
</dbReference>
<comment type="subcellular location">
    <subcellularLocation>
        <location evidence="1">Secreted</location>
    </subcellularLocation>
</comment>
<evidence type="ECO:0000313" key="21">
    <source>
        <dbReference type="EMBL" id="KAF2484805.1"/>
    </source>
</evidence>
<evidence type="ECO:0000256" key="2">
    <source>
        <dbReference type="ARBA" id="ARBA00005375"/>
    </source>
</evidence>
<comment type="similarity">
    <text evidence="2">Belongs to the histidine acid phosphatase family.</text>
</comment>
<accession>A0A6A6PXR6</accession>
<evidence type="ECO:0000256" key="10">
    <source>
        <dbReference type="ARBA" id="ARBA00042300"/>
    </source>
</evidence>
<evidence type="ECO:0000256" key="19">
    <source>
        <dbReference type="PIRSR" id="PIRSR000894-2"/>
    </source>
</evidence>
<evidence type="ECO:0000256" key="14">
    <source>
        <dbReference type="ARBA" id="ARBA00043748"/>
    </source>
</evidence>
<feature type="signal peptide" evidence="20">
    <location>
        <begin position="1"/>
        <end position="16"/>
    </location>
</feature>
<keyword evidence="22" id="KW-1185">Reference proteome</keyword>
<dbReference type="SUPFAM" id="SSF53254">
    <property type="entry name" value="Phosphoglycerate mutase-like"/>
    <property type="match status" value="1"/>
</dbReference>
<comment type="catalytic activity">
    <reaction evidence="11">
        <text>1D-myo-inositol 1,2,5,6-tetrakisphosphate + H2O = 1D-myo-inositol 1,2,6-trisphosphate + phosphate</text>
        <dbReference type="Rhea" id="RHEA:77119"/>
        <dbReference type="ChEBI" id="CHEBI:15377"/>
        <dbReference type="ChEBI" id="CHEBI:43474"/>
        <dbReference type="ChEBI" id="CHEBI:195535"/>
        <dbReference type="ChEBI" id="CHEBI:195537"/>
    </reaction>
    <physiologicalReaction direction="left-to-right" evidence="11">
        <dbReference type="Rhea" id="RHEA:77120"/>
    </physiologicalReaction>
</comment>
<dbReference type="EMBL" id="MU001634">
    <property type="protein sequence ID" value="KAF2484805.1"/>
    <property type="molecule type" value="Genomic_DNA"/>
</dbReference>
<keyword evidence="20" id="KW-0732">Signal</keyword>
<dbReference type="AlphaFoldDB" id="A0A6A6PXR6"/>
<reference evidence="21" key="1">
    <citation type="journal article" date="2020" name="Stud. Mycol.">
        <title>101 Dothideomycetes genomes: a test case for predicting lifestyles and emergence of pathogens.</title>
        <authorList>
            <person name="Haridas S."/>
            <person name="Albert R."/>
            <person name="Binder M."/>
            <person name="Bloem J."/>
            <person name="Labutti K."/>
            <person name="Salamov A."/>
            <person name="Andreopoulos B."/>
            <person name="Baker S."/>
            <person name="Barry K."/>
            <person name="Bills G."/>
            <person name="Bluhm B."/>
            <person name="Cannon C."/>
            <person name="Castanera R."/>
            <person name="Culley D."/>
            <person name="Daum C."/>
            <person name="Ezra D."/>
            <person name="Gonzalez J."/>
            <person name="Henrissat B."/>
            <person name="Kuo A."/>
            <person name="Liang C."/>
            <person name="Lipzen A."/>
            <person name="Lutzoni F."/>
            <person name="Magnuson J."/>
            <person name="Mondo S."/>
            <person name="Nolan M."/>
            <person name="Ohm R."/>
            <person name="Pangilinan J."/>
            <person name="Park H.-J."/>
            <person name="Ramirez L."/>
            <person name="Alfaro M."/>
            <person name="Sun H."/>
            <person name="Tritt A."/>
            <person name="Yoshinaga Y."/>
            <person name="Zwiers L.-H."/>
            <person name="Turgeon B."/>
            <person name="Goodwin S."/>
            <person name="Spatafora J."/>
            <person name="Crous P."/>
            <person name="Grigoriev I."/>
        </authorList>
    </citation>
    <scope>NUCLEOTIDE SEQUENCE</scope>
    <source>
        <strain evidence="21">CBS 113389</strain>
    </source>
</reference>
<keyword evidence="7 19" id="KW-1015">Disulfide bond</keyword>
<feature type="chain" id="PRO_5025565574" description="Phytase A" evidence="20">
    <location>
        <begin position="17"/>
        <end position="457"/>
    </location>
</feature>
<dbReference type="Gene3D" id="3.40.50.1240">
    <property type="entry name" value="Phosphoglycerate mutase-like"/>
    <property type="match status" value="1"/>
</dbReference>
<organism evidence="21 22">
    <name type="scientific">Neohortaea acidophila</name>
    <dbReference type="NCBI Taxonomy" id="245834"/>
    <lineage>
        <taxon>Eukaryota</taxon>
        <taxon>Fungi</taxon>
        <taxon>Dikarya</taxon>
        <taxon>Ascomycota</taxon>
        <taxon>Pezizomycotina</taxon>
        <taxon>Dothideomycetes</taxon>
        <taxon>Dothideomycetidae</taxon>
        <taxon>Mycosphaerellales</taxon>
        <taxon>Teratosphaeriaceae</taxon>
        <taxon>Neohortaea</taxon>
    </lineage>
</organism>
<keyword evidence="5" id="KW-0964">Secreted</keyword>
<dbReference type="PROSITE" id="PS00616">
    <property type="entry name" value="HIS_ACID_PHOSPHAT_1"/>
    <property type="match status" value="1"/>
</dbReference>
<evidence type="ECO:0000256" key="4">
    <source>
        <dbReference type="ARBA" id="ARBA00012632"/>
    </source>
</evidence>
<dbReference type="PANTHER" id="PTHR20963">
    <property type="entry name" value="MULTIPLE INOSITOL POLYPHOSPHATE PHOSPHATASE-RELATED"/>
    <property type="match status" value="1"/>
</dbReference>
<dbReference type="EC" id="3.1.3.8" evidence="4"/>
<dbReference type="Proteomes" id="UP000799767">
    <property type="component" value="Unassembled WGS sequence"/>
</dbReference>
<feature type="active site" description="Nucleophile" evidence="18">
    <location>
        <position position="68"/>
    </location>
</feature>
<feature type="disulfide bond" evidence="19">
    <location>
        <begin position="252"/>
        <end position="266"/>
    </location>
</feature>
<dbReference type="OrthoDB" id="6509975at2759"/>
<feature type="disulfide bond" evidence="19">
    <location>
        <begin position="57"/>
        <end position="405"/>
    </location>
</feature>
<comment type="subunit">
    <text evidence="3">Monomer.</text>
</comment>
<evidence type="ECO:0000256" key="17">
    <source>
        <dbReference type="ARBA" id="ARBA00044262"/>
    </source>
</evidence>
<evidence type="ECO:0000256" key="1">
    <source>
        <dbReference type="ARBA" id="ARBA00004613"/>
    </source>
</evidence>
<dbReference type="PANTHER" id="PTHR20963:SF24">
    <property type="entry name" value="3-PHYTASE B"/>
    <property type="match status" value="1"/>
</dbReference>
<evidence type="ECO:0000256" key="7">
    <source>
        <dbReference type="ARBA" id="ARBA00023157"/>
    </source>
</evidence>
<sequence>MQSIVVLGALAAVASAQCGDSVQLGYTCDPEVSHYWGEYSPFFSVPSLIPPEVPWGCDITFASVLSRHGARFPTSGDTKDLVGLIDQIHKQTTSYSPQYAFIKNYNYTLGANLLTPFGQVEMVQSGQAFFERYESLARKYTPFFRSSSDERVIESAQNFSLGFHEARTQAGASDSSYPYPLQILSEDPGTNNTLFAQQICPVYANGPDSNINNAAEDTWANVWIGPVQTRVNDNLKGANLSSSQIIELMELCPYNSVNQGVISQFCGLFTDLEWKYFDYYRTVDKWYEDMQGNPLGPTTGVAWAAELIARMTDNRTYVTDAQSYTSINHTLDDSQATFPLGPGYPLYADFTHDDNIFSIYGALGLYNATKNLSNTTYESAEQAGGFSSSWVVPFGGRGYFEKMSCVGEPEELVRVVINNRVVPLQNCGADLLGRCQLSKFVASQTFVTDGGLWNQCY</sequence>
<evidence type="ECO:0000256" key="13">
    <source>
        <dbReference type="ARBA" id="ARBA00043721"/>
    </source>
</evidence>
<comment type="catalytic activity">
    <reaction evidence="15">
        <text>1D-myo-inositol hexakisphosphate + H2O = 1D-myo-inositol 1,2,4,5,6-pentakisphosphate + phosphate</text>
        <dbReference type="Rhea" id="RHEA:16989"/>
        <dbReference type="ChEBI" id="CHEBI:15377"/>
        <dbReference type="ChEBI" id="CHEBI:43474"/>
        <dbReference type="ChEBI" id="CHEBI:57798"/>
        <dbReference type="ChEBI" id="CHEBI:58130"/>
        <dbReference type="EC" id="3.1.3.8"/>
    </reaction>
    <physiologicalReaction direction="left-to-right" evidence="15">
        <dbReference type="Rhea" id="RHEA:16990"/>
    </physiologicalReaction>
</comment>
<evidence type="ECO:0000256" key="11">
    <source>
        <dbReference type="ARBA" id="ARBA00043670"/>
    </source>
</evidence>
<comment type="catalytic activity">
    <reaction evidence="14">
        <text>1D-myo-inositol 1,2,4,5,6-pentakisphosphate + H2O = 1D-myo-inositol 1,2,5,6-tetrakisphosphate + phosphate</text>
        <dbReference type="Rhea" id="RHEA:77115"/>
        <dbReference type="ChEBI" id="CHEBI:15377"/>
        <dbReference type="ChEBI" id="CHEBI:43474"/>
        <dbReference type="ChEBI" id="CHEBI:57798"/>
        <dbReference type="ChEBI" id="CHEBI:195535"/>
    </reaction>
    <physiologicalReaction direction="left-to-right" evidence="14">
        <dbReference type="Rhea" id="RHEA:77116"/>
    </physiologicalReaction>
</comment>
<evidence type="ECO:0000256" key="15">
    <source>
        <dbReference type="ARBA" id="ARBA00043788"/>
    </source>
</evidence>
<evidence type="ECO:0000256" key="3">
    <source>
        <dbReference type="ARBA" id="ARBA00011245"/>
    </source>
</evidence>
<dbReference type="InterPro" id="IPR029033">
    <property type="entry name" value="His_PPase_superfam"/>
</dbReference>
<evidence type="ECO:0000256" key="8">
    <source>
        <dbReference type="ARBA" id="ARBA00023180"/>
    </source>
</evidence>
<evidence type="ECO:0000256" key="18">
    <source>
        <dbReference type="PIRSR" id="PIRSR000894-1"/>
    </source>
</evidence>
<evidence type="ECO:0000256" key="12">
    <source>
        <dbReference type="ARBA" id="ARBA00043675"/>
    </source>
</evidence>
<gene>
    <name evidence="21" type="ORF">BDY17DRAFT_248812</name>
</gene>
<protein>
    <recommendedName>
        <fullName evidence="16">Phytase A</fullName>
        <ecNumber evidence="4">3.1.3.8</ecNumber>
    </recommendedName>
    <alternativeName>
        <fullName evidence="17">Histidine acid phosphatase phyA</fullName>
    </alternativeName>
    <alternativeName>
        <fullName evidence="10">Myo-inositol hexakisphosphate phosphohydrolase A</fullName>
    </alternativeName>
    <alternativeName>
        <fullName evidence="9">Myo-inositol-hexaphosphate 3-phosphohydrolase A</fullName>
    </alternativeName>
</protein>
<dbReference type="GO" id="GO:0016158">
    <property type="term" value="F:inositol hexakisphosphate 3-phosphatase activity"/>
    <property type="evidence" value="ECO:0007669"/>
    <property type="project" value="UniProtKB-EC"/>
</dbReference>
<evidence type="ECO:0000256" key="9">
    <source>
        <dbReference type="ARBA" id="ARBA00041857"/>
    </source>
</evidence>
<dbReference type="InterPro" id="IPR000560">
    <property type="entry name" value="His_Pase_clade-2"/>
</dbReference>
<evidence type="ECO:0000313" key="22">
    <source>
        <dbReference type="Proteomes" id="UP000799767"/>
    </source>
</evidence>
<comment type="catalytic activity">
    <reaction evidence="13">
        <text>1D-myo-inositol 1,2,6-trisphosphate + H2O = 1D-myo-inositol 1,2-bisphosphate + phosphate</text>
        <dbReference type="Rhea" id="RHEA:77131"/>
        <dbReference type="ChEBI" id="CHEBI:15377"/>
        <dbReference type="ChEBI" id="CHEBI:43474"/>
        <dbReference type="ChEBI" id="CHEBI:195537"/>
        <dbReference type="ChEBI" id="CHEBI:195539"/>
    </reaction>
    <physiologicalReaction direction="left-to-right" evidence="13">
        <dbReference type="Rhea" id="RHEA:77132"/>
    </physiologicalReaction>
</comment>
<dbReference type="InterPro" id="IPR016274">
    <property type="entry name" value="Histidine_acid_Pase_euk"/>
</dbReference>
<feature type="disulfide bond" evidence="19">
    <location>
        <begin position="427"/>
        <end position="435"/>
    </location>
</feature>
<evidence type="ECO:0000256" key="16">
    <source>
        <dbReference type="ARBA" id="ARBA00044106"/>
    </source>
</evidence>
<dbReference type="Pfam" id="PF00328">
    <property type="entry name" value="His_Phos_2"/>
    <property type="match status" value="1"/>
</dbReference>
<dbReference type="GO" id="GO:0005576">
    <property type="term" value="C:extracellular region"/>
    <property type="evidence" value="ECO:0007669"/>
    <property type="project" value="UniProtKB-SubCell"/>
</dbReference>
<feature type="active site" description="Proton donor" evidence="18">
    <location>
        <position position="353"/>
    </location>
</feature>
<comment type="catalytic activity">
    <reaction evidence="12">
        <text>1D-myo-inositol 1,2-bisphosphate + H2O = 1D-myo-inositol 2-phosphate + phosphate</text>
        <dbReference type="Rhea" id="RHEA:77135"/>
        <dbReference type="ChEBI" id="CHEBI:15377"/>
        <dbReference type="ChEBI" id="CHEBI:43474"/>
        <dbReference type="ChEBI" id="CHEBI:84142"/>
        <dbReference type="ChEBI" id="CHEBI:195539"/>
    </reaction>
    <physiologicalReaction direction="left-to-right" evidence="12">
        <dbReference type="Rhea" id="RHEA:77136"/>
    </physiologicalReaction>
</comment>